<comment type="similarity">
    <text evidence="1 2">Belongs to the Iojap/RsfS family.</text>
</comment>
<dbReference type="EMBL" id="ANIE01000006">
    <property type="protein sequence ID" value="KEF31194.1"/>
    <property type="molecule type" value="Genomic_DNA"/>
</dbReference>
<dbReference type="RefSeq" id="WP_036131873.1">
    <property type="nucleotide sequence ID" value="NZ_ANIE01000006.1"/>
</dbReference>
<dbReference type="STRING" id="1137280.D777_02347"/>
<dbReference type="OrthoDB" id="9793681at2"/>
<dbReference type="GO" id="GO:0017148">
    <property type="term" value="P:negative regulation of translation"/>
    <property type="evidence" value="ECO:0007669"/>
    <property type="project" value="UniProtKB-UniRule"/>
</dbReference>
<evidence type="ECO:0000256" key="2">
    <source>
        <dbReference type="HAMAP-Rule" id="MF_01477"/>
    </source>
</evidence>
<keyword evidence="2" id="KW-0963">Cytoplasm</keyword>
<dbReference type="InterPro" id="IPR004394">
    <property type="entry name" value="Iojap/RsfS/C7orf30"/>
</dbReference>
<dbReference type="AlphaFoldDB" id="A0A072N0K6"/>
<accession>A0A072N0K6</accession>
<comment type="subcellular location">
    <subcellularLocation>
        <location evidence="2">Cytoplasm</location>
    </subcellularLocation>
</comment>
<proteinExistence type="inferred from homology"/>
<dbReference type="Gene3D" id="3.30.460.10">
    <property type="entry name" value="Beta Polymerase, domain 2"/>
    <property type="match status" value="1"/>
</dbReference>
<comment type="function">
    <text evidence="2">Functions as a ribosomal silencing factor. Interacts with ribosomal protein uL14 (rplN), blocking formation of intersubunit bridge B8. Prevents association of the 30S and 50S ribosomal subunits and the formation of functional ribosomes, thus repressing translation.</text>
</comment>
<sequence length="116" mass="12636">MQAEQLKELVVNALEDVKAQDISVIDVRDRTSVTDFMVLASGTSNRHVKSLADSVVSDAKDQGVRASNVEGGTASDWILVDLGDVVVHVMMPATREFYDLERFWRDAPDLGAAGSE</sequence>
<gene>
    <name evidence="2" type="primary">rsfS</name>
    <name evidence="3" type="ORF">D777_02347</name>
</gene>
<dbReference type="GO" id="GO:0043023">
    <property type="term" value="F:ribosomal large subunit binding"/>
    <property type="evidence" value="ECO:0007669"/>
    <property type="project" value="TreeGrafter"/>
</dbReference>
<dbReference type="PATRIC" id="fig|1137280.3.peg.2163"/>
<keyword evidence="2" id="KW-0810">Translation regulation</keyword>
<dbReference type="PANTHER" id="PTHR21043">
    <property type="entry name" value="IOJAP SUPERFAMILY ORTHOLOG"/>
    <property type="match status" value="1"/>
</dbReference>
<dbReference type="HAMAP" id="MF_01477">
    <property type="entry name" value="Iojap_RsfS"/>
    <property type="match status" value="1"/>
</dbReference>
<keyword evidence="4" id="KW-1185">Reference proteome</keyword>
<dbReference type="GO" id="GO:0090071">
    <property type="term" value="P:negative regulation of ribosome biogenesis"/>
    <property type="evidence" value="ECO:0007669"/>
    <property type="project" value="UniProtKB-UniRule"/>
</dbReference>
<dbReference type="SUPFAM" id="SSF81301">
    <property type="entry name" value="Nucleotidyltransferase"/>
    <property type="match status" value="1"/>
</dbReference>
<dbReference type="GO" id="GO:0005737">
    <property type="term" value="C:cytoplasm"/>
    <property type="evidence" value="ECO:0007669"/>
    <property type="project" value="UniProtKB-SubCell"/>
</dbReference>
<evidence type="ECO:0000313" key="4">
    <source>
        <dbReference type="Proteomes" id="UP000035057"/>
    </source>
</evidence>
<dbReference type="Proteomes" id="UP000035057">
    <property type="component" value="Unassembled WGS sequence"/>
</dbReference>
<reference evidence="3 4" key="1">
    <citation type="submission" date="2012-12" db="EMBL/GenBank/DDBJ databases">
        <title>Genome assembly of Marinobacter sp. AK21.</title>
        <authorList>
            <person name="Khatri I."/>
            <person name="Kumar R."/>
            <person name="Vaidya B."/>
            <person name="Subramanian S."/>
            <person name="Pinnaka A."/>
        </authorList>
    </citation>
    <scope>NUCLEOTIDE SEQUENCE [LARGE SCALE GENOMIC DNA]</scope>
    <source>
        <strain evidence="3 4">AK21</strain>
    </source>
</reference>
<dbReference type="NCBIfam" id="TIGR00090">
    <property type="entry name" value="rsfS_iojap_ybeB"/>
    <property type="match status" value="1"/>
</dbReference>
<evidence type="ECO:0000256" key="1">
    <source>
        <dbReference type="ARBA" id="ARBA00010574"/>
    </source>
</evidence>
<comment type="caution">
    <text evidence="3">The sequence shown here is derived from an EMBL/GenBank/DDBJ whole genome shotgun (WGS) entry which is preliminary data.</text>
</comment>
<organism evidence="3 4">
    <name type="scientific">Marinobacter nitratireducens</name>
    <dbReference type="NCBI Taxonomy" id="1137280"/>
    <lineage>
        <taxon>Bacteria</taxon>
        <taxon>Pseudomonadati</taxon>
        <taxon>Pseudomonadota</taxon>
        <taxon>Gammaproteobacteria</taxon>
        <taxon>Pseudomonadales</taxon>
        <taxon>Marinobacteraceae</taxon>
        <taxon>Marinobacter</taxon>
    </lineage>
</organism>
<dbReference type="InterPro" id="IPR043519">
    <property type="entry name" value="NT_sf"/>
</dbReference>
<protein>
    <recommendedName>
        <fullName evidence="2">Ribosomal silencing factor RsfS</fullName>
    </recommendedName>
</protein>
<keyword evidence="2" id="KW-0678">Repressor</keyword>
<dbReference type="GO" id="GO:0042256">
    <property type="term" value="P:cytosolic ribosome assembly"/>
    <property type="evidence" value="ECO:0007669"/>
    <property type="project" value="UniProtKB-UniRule"/>
</dbReference>
<dbReference type="PANTHER" id="PTHR21043:SF0">
    <property type="entry name" value="MITOCHONDRIAL ASSEMBLY OF RIBOSOMAL LARGE SUBUNIT PROTEIN 1"/>
    <property type="match status" value="1"/>
</dbReference>
<evidence type="ECO:0000313" key="3">
    <source>
        <dbReference type="EMBL" id="KEF31194.1"/>
    </source>
</evidence>
<dbReference type="Pfam" id="PF02410">
    <property type="entry name" value="RsfS"/>
    <property type="match status" value="1"/>
</dbReference>
<name>A0A072N0K6_9GAMM</name>
<comment type="subunit">
    <text evidence="2">Interacts with ribosomal protein uL14 (rplN).</text>
</comment>